<dbReference type="InterPro" id="IPR036264">
    <property type="entry name" value="Bact_exopeptidase_dim_dom"/>
</dbReference>
<keyword evidence="2" id="KW-0378">Hydrolase</keyword>
<evidence type="ECO:0000313" key="5">
    <source>
        <dbReference type="EMBL" id="GAA4652704.1"/>
    </source>
</evidence>
<dbReference type="CDD" id="cd03885">
    <property type="entry name" value="M20_CPDG2"/>
    <property type="match status" value="1"/>
</dbReference>
<dbReference type="InterPro" id="IPR011650">
    <property type="entry name" value="Peptidase_M20_dimer"/>
</dbReference>
<comment type="caution">
    <text evidence="5">The sequence shown here is derived from an EMBL/GenBank/DDBJ whole genome shotgun (WGS) entry which is preliminary data.</text>
</comment>
<protein>
    <submittedName>
        <fullName evidence="5">M20 family metallopeptidase</fullName>
    </submittedName>
</protein>
<dbReference type="SUPFAM" id="SSF53187">
    <property type="entry name" value="Zn-dependent exopeptidases"/>
    <property type="match status" value="1"/>
</dbReference>
<evidence type="ECO:0000313" key="6">
    <source>
        <dbReference type="Proteomes" id="UP001500604"/>
    </source>
</evidence>
<keyword evidence="3" id="KW-0170">Cobalt</keyword>
<dbReference type="InterPro" id="IPR050072">
    <property type="entry name" value="Peptidase_M20A"/>
</dbReference>
<evidence type="ECO:0000259" key="4">
    <source>
        <dbReference type="Pfam" id="PF07687"/>
    </source>
</evidence>
<accession>A0ABP8V9S3</accession>
<dbReference type="RefSeq" id="WP_345199322.1">
    <property type="nucleotide sequence ID" value="NZ_BAABFL010000480.1"/>
</dbReference>
<dbReference type="Pfam" id="PF01546">
    <property type="entry name" value="Peptidase_M20"/>
    <property type="match status" value="1"/>
</dbReference>
<dbReference type="Gene3D" id="3.30.70.360">
    <property type="match status" value="1"/>
</dbReference>
<evidence type="ECO:0000256" key="1">
    <source>
        <dbReference type="ARBA" id="ARBA00022723"/>
    </source>
</evidence>
<dbReference type="Gene3D" id="3.40.630.10">
    <property type="entry name" value="Zn peptidases"/>
    <property type="match status" value="1"/>
</dbReference>
<dbReference type="Pfam" id="PF07687">
    <property type="entry name" value="M20_dimer"/>
    <property type="match status" value="1"/>
</dbReference>
<dbReference type="SUPFAM" id="SSF55031">
    <property type="entry name" value="Bacterial exopeptidase dimerisation domain"/>
    <property type="match status" value="1"/>
</dbReference>
<evidence type="ECO:0000256" key="3">
    <source>
        <dbReference type="ARBA" id="ARBA00023285"/>
    </source>
</evidence>
<dbReference type="InterPro" id="IPR017150">
    <property type="entry name" value="Pept_M20_glutamate_carboxypep"/>
</dbReference>
<dbReference type="EMBL" id="BAABFL010000480">
    <property type="protein sequence ID" value="GAA4652704.1"/>
    <property type="molecule type" value="Genomic_DNA"/>
</dbReference>
<gene>
    <name evidence="5" type="ORF">GCM10023116_49880</name>
</gene>
<dbReference type="InterPro" id="IPR002933">
    <property type="entry name" value="Peptidase_M20"/>
</dbReference>
<keyword evidence="6" id="KW-1185">Reference proteome</keyword>
<dbReference type="PANTHER" id="PTHR43808">
    <property type="entry name" value="ACETYLORNITHINE DEACETYLASE"/>
    <property type="match status" value="1"/>
</dbReference>
<dbReference type="Proteomes" id="UP001500604">
    <property type="component" value="Unassembled WGS sequence"/>
</dbReference>
<name>A0ABP8V9S3_9GAMM</name>
<evidence type="ECO:0000256" key="2">
    <source>
        <dbReference type="ARBA" id="ARBA00022801"/>
    </source>
</evidence>
<sequence length="377" mass="41020">MSTFEFSLDAYLSDLEPLINVDCGTCTPEGVAAIADLMTAHYESIGWHVTRHHVDDRAGPCLSVTNKPEATEYDVLLVGHMDTVFPKGTVAERPMSVREGQAYGPGVADMKSGLLNAFYALKHLPQTMTDKLAICVAMNCDEEIGSIYSQNFIESMAKKSKQVLVCEAARTDGSLVKARKGLAVYDIEFHGRAAHAGNEPEKGISAITEMAQWIVELNKLTNFENGTTLNFGVVSGGSAGNVVPEHAKACLDIRFWNNADYEQIDFRLHELAENPFLQGIRIEKVRTAHKPAMVPSEQTEALMALVEACGREENIDITWQAVGGGSDANFTAALGIPSLDGLGPIGGAMHSDKEFLVLDSIEPRIRLLQRVLTRLAD</sequence>
<dbReference type="PANTHER" id="PTHR43808:SF9">
    <property type="entry name" value="BLL0789 PROTEIN"/>
    <property type="match status" value="1"/>
</dbReference>
<keyword evidence="1" id="KW-0479">Metal-binding</keyword>
<organism evidence="5 6">
    <name type="scientific">Kistimonas scapharcae</name>
    <dbReference type="NCBI Taxonomy" id="1036133"/>
    <lineage>
        <taxon>Bacteria</taxon>
        <taxon>Pseudomonadati</taxon>
        <taxon>Pseudomonadota</taxon>
        <taxon>Gammaproteobacteria</taxon>
        <taxon>Oceanospirillales</taxon>
        <taxon>Endozoicomonadaceae</taxon>
        <taxon>Kistimonas</taxon>
    </lineage>
</organism>
<dbReference type="PIRSF" id="PIRSF037238">
    <property type="entry name" value="Carboxypeptidase_G2"/>
    <property type="match status" value="1"/>
</dbReference>
<feature type="domain" description="Peptidase M20 dimerisation" evidence="4">
    <location>
        <begin position="178"/>
        <end position="276"/>
    </location>
</feature>
<proteinExistence type="predicted"/>
<reference evidence="6" key="1">
    <citation type="journal article" date="2019" name="Int. J. Syst. Evol. Microbiol.">
        <title>The Global Catalogue of Microorganisms (GCM) 10K type strain sequencing project: providing services to taxonomists for standard genome sequencing and annotation.</title>
        <authorList>
            <consortium name="The Broad Institute Genomics Platform"/>
            <consortium name="The Broad Institute Genome Sequencing Center for Infectious Disease"/>
            <person name="Wu L."/>
            <person name="Ma J."/>
        </authorList>
    </citation>
    <scope>NUCLEOTIDE SEQUENCE [LARGE SCALE GENOMIC DNA]</scope>
    <source>
        <strain evidence="6">JCM 17805</strain>
    </source>
</reference>